<protein>
    <submittedName>
        <fullName evidence="5">ABC transporter ATP-binding protein</fullName>
    </submittedName>
</protein>
<evidence type="ECO:0000256" key="2">
    <source>
        <dbReference type="ARBA" id="ARBA00022741"/>
    </source>
</evidence>
<dbReference type="Pfam" id="PF00005">
    <property type="entry name" value="ABC_tran"/>
    <property type="match status" value="1"/>
</dbReference>
<proteinExistence type="predicted"/>
<reference evidence="6" key="1">
    <citation type="journal article" date="2019" name="Int. J. Syst. Evol. Microbiol.">
        <title>The Global Catalogue of Microorganisms (GCM) 10K type strain sequencing project: providing services to taxonomists for standard genome sequencing and annotation.</title>
        <authorList>
            <consortium name="The Broad Institute Genomics Platform"/>
            <consortium name="The Broad Institute Genome Sequencing Center for Infectious Disease"/>
            <person name="Wu L."/>
            <person name="Ma J."/>
        </authorList>
    </citation>
    <scope>NUCLEOTIDE SEQUENCE [LARGE SCALE GENOMIC DNA]</scope>
    <source>
        <strain evidence="6">CCUG 46385</strain>
    </source>
</reference>
<keyword evidence="3 5" id="KW-0067">ATP-binding</keyword>
<dbReference type="CDD" id="cd03230">
    <property type="entry name" value="ABC_DR_subfamily_A"/>
    <property type="match status" value="1"/>
</dbReference>
<keyword evidence="2" id="KW-0547">Nucleotide-binding</keyword>
<dbReference type="PANTHER" id="PTHR42939">
    <property type="entry name" value="ABC TRANSPORTER ATP-BINDING PROTEIN ALBC-RELATED"/>
    <property type="match status" value="1"/>
</dbReference>
<dbReference type="Proteomes" id="UP001595916">
    <property type="component" value="Unassembled WGS sequence"/>
</dbReference>
<evidence type="ECO:0000256" key="1">
    <source>
        <dbReference type="ARBA" id="ARBA00022448"/>
    </source>
</evidence>
<dbReference type="EMBL" id="JBHSHL010000008">
    <property type="protein sequence ID" value="MFC4803960.1"/>
    <property type="molecule type" value="Genomic_DNA"/>
</dbReference>
<dbReference type="InterPro" id="IPR027417">
    <property type="entry name" value="P-loop_NTPase"/>
</dbReference>
<sequence>MLKLEQVTKYRGTFGLEDISFHLPEGYIMGLIGANGAGKTTLIHLIMNLLNKNAGKIEIFGLDNVKDEKKIKDQIGFVYDENCFYEYLSIKNMSKILSKFYSRWDRKIYRDLLQRMELDENEKIKNLSKGMKMKYSIVTALCHHARLILMDEPTAGLDPIVRREVLHLFQEYLEKEKASILFSTHLTSDLDKVADYLTFVKDGRLIFSKSTLEVQETFVLIKGSNARFDERLRKLCKGYEQTSLSFSALLDKRELSNFDLNSLMTEIPTIEDIMYFYDRKKGGEL</sequence>
<organism evidence="5 6">
    <name type="scientific">Filifactor villosus</name>
    <dbReference type="NCBI Taxonomy" id="29374"/>
    <lineage>
        <taxon>Bacteria</taxon>
        <taxon>Bacillati</taxon>
        <taxon>Bacillota</taxon>
        <taxon>Clostridia</taxon>
        <taxon>Peptostreptococcales</taxon>
        <taxon>Filifactoraceae</taxon>
        <taxon>Filifactor</taxon>
    </lineage>
</organism>
<dbReference type="Gene3D" id="3.40.50.300">
    <property type="entry name" value="P-loop containing nucleotide triphosphate hydrolases"/>
    <property type="match status" value="1"/>
</dbReference>
<dbReference type="InterPro" id="IPR051782">
    <property type="entry name" value="ABC_Transporter_VariousFunc"/>
</dbReference>
<dbReference type="InterPro" id="IPR017871">
    <property type="entry name" value="ABC_transporter-like_CS"/>
</dbReference>
<dbReference type="PROSITE" id="PS00211">
    <property type="entry name" value="ABC_TRANSPORTER_1"/>
    <property type="match status" value="1"/>
</dbReference>
<name>A0ABV9QHZ2_9FIRM</name>
<comment type="caution">
    <text evidence="5">The sequence shown here is derived from an EMBL/GenBank/DDBJ whole genome shotgun (WGS) entry which is preliminary data.</text>
</comment>
<evidence type="ECO:0000256" key="3">
    <source>
        <dbReference type="ARBA" id="ARBA00022840"/>
    </source>
</evidence>
<feature type="domain" description="ABC transporter" evidence="4">
    <location>
        <begin position="2"/>
        <end position="227"/>
    </location>
</feature>
<dbReference type="PROSITE" id="PS50893">
    <property type="entry name" value="ABC_TRANSPORTER_2"/>
    <property type="match status" value="1"/>
</dbReference>
<accession>A0ABV9QHZ2</accession>
<gene>
    <name evidence="5" type="ORF">ACFO4R_02590</name>
</gene>
<dbReference type="RefSeq" id="WP_379787438.1">
    <property type="nucleotide sequence ID" value="NZ_JBHSHL010000008.1"/>
</dbReference>
<dbReference type="GO" id="GO:0005524">
    <property type="term" value="F:ATP binding"/>
    <property type="evidence" value="ECO:0007669"/>
    <property type="project" value="UniProtKB-KW"/>
</dbReference>
<dbReference type="SUPFAM" id="SSF52540">
    <property type="entry name" value="P-loop containing nucleoside triphosphate hydrolases"/>
    <property type="match status" value="1"/>
</dbReference>
<keyword evidence="6" id="KW-1185">Reference proteome</keyword>
<keyword evidence="1" id="KW-0813">Transport</keyword>
<dbReference type="InterPro" id="IPR003439">
    <property type="entry name" value="ABC_transporter-like_ATP-bd"/>
</dbReference>
<dbReference type="PANTHER" id="PTHR42939:SF3">
    <property type="entry name" value="ABC TRANSPORTER ATP-BINDING COMPONENT"/>
    <property type="match status" value="1"/>
</dbReference>
<dbReference type="SMART" id="SM00382">
    <property type="entry name" value="AAA"/>
    <property type="match status" value="1"/>
</dbReference>
<dbReference type="InterPro" id="IPR003593">
    <property type="entry name" value="AAA+_ATPase"/>
</dbReference>
<evidence type="ECO:0000313" key="5">
    <source>
        <dbReference type="EMBL" id="MFC4803960.1"/>
    </source>
</evidence>
<evidence type="ECO:0000313" key="6">
    <source>
        <dbReference type="Proteomes" id="UP001595916"/>
    </source>
</evidence>
<evidence type="ECO:0000259" key="4">
    <source>
        <dbReference type="PROSITE" id="PS50893"/>
    </source>
</evidence>